<name>A0A2P2QZM9_RHIMU</name>
<dbReference type="AlphaFoldDB" id="A0A2P2QZM9"/>
<sequence length="22" mass="2539">MESLSFSVCLIFVNHIECLKII</sequence>
<accession>A0A2P2QZM9</accession>
<dbReference type="EMBL" id="GGEC01091958">
    <property type="protein sequence ID" value="MBX72442.1"/>
    <property type="molecule type" value="Transcribed_RNA"/>
</dbReference>
<organism evidence="1">
    <name type="scientific">Rhizophora mucronata</name>
    <name type="common">Asiatic mangrove</name>
    <dbReference type="NCBI Taxonomy" id="61149"/>
    <lineage>
        <taxon>Eukaryota</taxon>
        <taxon>Viridiplantae</taxon>
        <taxon>Streptophyta</taxon>
        <taxon>Embryophyta</taxon>
        <taxon>Tracheophyta</taxon>
        <taxon>Spermatophyta</taxon>
        <taxon>Magnoliopsida</taxon>
        <taxon>eudicotyledons</taxon>
        <taxon>Gunneridae</taxon>
        <taxon>Pentapetalae</taxon>
        <taxon>rosids</taxon>
        <taxon>fabids</taxon>
        <taxon>Malpighiales</taxon>
        <taxon>Rhizophoraceae</taxon>
        <taxon>Rhizophora</taxon>
    </lineage>
</organism>
<protein>
    <submittedName>
        <fullName evidence="1">Uncharacterized protein</fullName>
    </submittedName>
</protein>
<reference evidence="1" key="1">
    <citation type="submission" date="2018-02" db="EMBL/GenBank/DDBJ databases">
        <title>Rhizophora mucronata_Transcriptome.</title>
        <authorList>
            <person name="Meera S.P."/>
            <person name="Sreeshan A."/>
            <person name="Augustine A."/>
        </authorList>
    </citation>
    <scope>NUCLEOTIDE SEQUENCE</scope>
    <source>
        <tissue evidence="1">Leaf</tissue>
    </source>
</reference>
<evidence type="ECO:0000313" key="1">
    <source>
        <dbReference type="EMBL" id="MBX72442.1"/>
    </source>
</evidence>
<proteinExistence type="predicted"/>